<evidence type="ECO:0000313" key="7">
    <source>
        <dbReference type="Proteomes" id="UP001139410"/>
    </source>
</evidence>
<dbReference type="InterPro" id="IPR002657">
    <property type="entry name" value="BilAc:Na_symport/Acr3"/>
</dbReference>
<keyword evidence="4 5" id="KW-0472">Membrane</keyword>
<feature type="transmembrane region" description="Helical" evidence="5">
    <location>
        <begin position="135"/>
        <end position="154"/>
    </location>
</feature>
<evidence type="ECO:0000256" key="2">
    <source>
        <dbReference type="ARBA" id="ARBA00022692"/>
    </source>
</evidence>
<proteinExistence type="predicted"/>
<dbReference type="GO" id="GO:0016020">
    <property type="term" value="C:membrane"/>
    <property type="evidence" value="ECO:0007669"/>
    <property type="project" value="UniProtKB-SubCell"/>
</dbReference>
<protein>
    <submittedName>
        <fullName evidence="6">Bile acid:sodium symporter</fullName>
    </submittedName>
</protein>
<evidence type="ECO:0000256" key="4">
    <source>
        <dbReference type="ARBA" id="ARBA00023136"/>
    </source>
</evidence>
<evidence type="ECO:0000313" key="6">
    <source>
        <dbReference type="EMBL" id="MCF2515228.1"/>
    </source>
</evidence>
<keyword evidence="2 5" id="KW-0812">Transmembrane</keyword>
<accession>A0A9X1TYK5</accession>
<gene>
    <name evidence="6" type="ORF">LVY65_09160</name>
</gene>
<organism evidence="6 7">
    <name type="scientific">Sphingomonas cremea</name>
    <dbReference type="NCBI Taxonomy" id="2904799"/>
    <lineage>
        <taxon>Bacteria</taxon>
        <taxon>Pseudomonadati</taxon>
        <taxon>Pseudomonadota</taxon>
        <taxon>Alphaproteobacteria</taxon>
        <taxon>Sphingomonadales</taxon>
        <taxon>Sphingomonadaceae</taxon>
        <taxon>Sphingomonas</taxon>
    </lineage>
</organism>
<feature type="transmembrane region" description="Helical" evidence="5">
    <location>
        <begin position="192"/>
        <end position="216"/>
    </location>
</feature>
<keyword evidence="7" id="KW-1185">Reference proteome</keyword>
<dbReference type="Proteomes" id="UP001139410">
    <property type="component" value="Unassembled WGS sequence"/>
</dbReference>
<name>A0A9X1TYK5_9SPHN</name>
<dbReference type="Pfam" id="PF01758">
    <property type="entry name" value="SBF"/>
    <property type="match status" value="1"/>
</dbReference>
<feature type="transmembrane region" description="Helical" evidence="5">
    <location>
        <begin position="166"/>
        <end position="186"/>
    </location>
</feature>
<evidence type="ECO:0000256" key="1">
    <source>
        <dbReference type="ARBA" id="ARBA00004141"/>
    </source>
</evidence>
<dbReference type="Gene3D" id="1.20.1530.20">
    <property type="match status" value="1"/>
</dbReference>
<dbReference type="InterPro" id="IPR038770">
    <property type="entry name" value="Na+/solute_symporter_sf"/>
</dbReference>
<sequence>MDAKELMPIVAQGALCLIIASIGLQAQPRVVLAAMRNTKLVLKGLLAVNIVVPVIALIICSILPINPFVRAGIVIMAVSPMAPLVQMKMWKGGLDTSHAIGLYVALILSAILFVPATLALLSVLYPGEVSISVEAVAKMVAITTLLPVAVGLAVSNWAPGFARRTAPFVMILGFIAVGLLAVLILYKEGGAILGLIGDGTLLAIVVTVAAGLLAGHWLGRPNPANSDALAMAAGTRHPGIAALIVHANFNDPRVMLSVLLFLLTGIVMTVGYLVWQTRRQRNGEHGSAAT</sequence>
<feature type="transmembrane region" description="Helical" evidence="5">
    <location>
        <begin position="6"/>
        <end position="24"/>
    </location>
</feature>
<evidence type="ECO:0000256" key="3">
    <source>
        <dbReference type="ARBA" id="ARBA00022989"/>
    </source>
</evidence>
<feature type="transmembrane region" description="Helical" evidence="5">
    <location>
        <begin position="255"/>
        <end position="275"/>
    </location>
</feature>
<feature type="transmembrane region" description="Helical" evidence="5">
    <location>
        <begin position="71"/>
        <end position="90"/>
    </location>
</feature>
<dbReference type="AlphaFoldDB" id="A0A9X1TYK5"/>
<evidence type="ECO:0000256" key="5">
    <source>
        <dbReference type="SAM" id="Phobius"/>
    </source>
</evidence>
<comment type="caution">
    <text evidence="6">The sequence shown here is derived from an EMBL/GenBank/DDBJ whole genome shotgun (WGS) entry which is preliminary data.</text>
</comment>
<dbReference type="RefSeq" id="WP_235067746.1">
    <property type="nucleotide sequence ID" value="NZ_JAKFGM010000002.1"/>
</dbReference>
<keyword evidence="3 5" id="KW-1133">Transmembrane helix</keyword>
<reference evidence="6" key="1">
    <citation type="submission" date="2022-01" db="EMBL/GenBank/DDBJ databases">
        <authorList>
            <person name="Jo J.-H."/>
            <person name="Im W.-T."/>
        </authorList>
    </citation>
    <scope>NUCLEOTIDE SEQUENCE</scope>
    <source>
        <strain evidence="6">G124</strain>
    </source>
</reference>
<feature type="transmembrane region" description="Helical" evidence="5">
    <location>
        <begin position="102"/>
        <end position="123"/>
    </location>
</feature>
<dbReference type="EMBL" id="JAKFGM010000002">
    <property type="protein sequence ID" value="MCF2515228.1"/>
    <property type="molecule type" value="Genomic_DNA"/>
</dbReference>
<feature type="transmembrane region" description="Helical" evidence="5">
    <location>
        <begin position="45"/>
        <end position="65"/>
    </location>
</feature>
<comment type="subcellular location">
    <subcellularLocation>
        <location evidence="1">Membrane</location>
        <topology evidence="1">Multi-pass membrane protein</topology>
    </subcellularLocation>
</comment>